<keyword evidence="7" id="KW-0653">Protein transport</keyword>
<dbReference type="PANTHER" id="PTHR38831">
    <property type="entry name" value="TYPE II SECRETION SYSTEM PROTEIN K"/>
    <property type="match status" value="1"/>
</dbReference>
<dbReference type="Gene3D" id="1.10.40.60">
    <property type="entry name" value="EpsJ-like"/>
    <property type="match status" value="1"/>
</dbReference>
<keyword evidence="9" id="KW-0472">Membrane</keyword>
<evidence type="ECO:0000313" key="12">
    <source>
        <dbReference type="Proteomes" id="UP000316388"/>
    </source>
</evidence>
<dbReference type="InterPro" id="IPR005628">
    <property type="entry name" value="GspK"/>
</dbReference>
<comment type="subcellular location">
    <subcellularLocation>
        <location evidence="1">Cell inner membrane</location>
    </subcellularLocation>
</comment>
<dbReference type="PANTHER" id="PTHR38831:SF2">
    <property type="entry name" value="TYPE II SECRETION SYSTEM PROTEIN K"/>
    <property type="match status" value="1"/>
</dbReference>
<dbReference type="Pfam" id="PF21687">
    <property type="entry name" value="T2SSK_1st"/>
    <property type="match status" value="1"/>
</dbReference>
<organism evidence="11 12">
    <name type="scientific">Tepidimonas fonticaldi</name>
    <dbReference type="NCBI Taxonomy" id="1101373"/>
    <lineage>
        <taxon>Bacteria</taxon>
        <taxon>Pseudomonadati</taxon>
        <taxon>Pseudomonadota</taxon>
        <taxon>Betaproteobacteria</taxon>
        <taxon>Burkholderiales</taxon>
        <taxon>Tepidimonas</taxon>
    </lineage>
</organism>
<keyword evidence="3" id="KW-0813">Transport</keyword>
<proteinExistence type="inferred from homology"/>
<keyword evidence="8" id="KW-1133">Transmembrane helix</keyword>
<reference evidence="11 12" key="1">
    <citation type="submission" date="2019-07" db="EMBL/GenBank/DDBJ databases">
        <title>Tepidimonas fonticaldi AT-A2 draft genome.</title>
        <authorList>
            <person name="Da Costa M.S."/>
            <person name="Froufe H.J.C."/>
            <person name="Egas C."/>
            <person name="Albuquerque L."/>
        </authorList>
    </citation>
    <scope>NUCLEOTIDE SEQUENCE [LARGE SCALE GENOMIC DNA]</scope>
    <source>
        <strain evidence="11 12">AT-A2</strain>
    </source>
</reference>
<name>A0A554XIN8_9BURK</name>
<evidence type="ECO:0000256" key="2">
    <source>
        <dbReference type="ARBA" id="ARBA00007246"/>
    </source>
</evidence>
<evidence type="ECO:0000256" key="3">
    <source>
        <dbReference type="ARBA" id="ARBA00022448"/>
    </source>
</evidence>
<dbReference type="Proteomes" id="UP000316388">
    <property type="component" value="Unassembled WGS sequence"/>
</dbReference>
<keyword evidence="6" id="KW-0812">Transmembrane</keyword>
<dbReference type="RefSeq" id="WP_143969495.1">
    <property type="nucleotide sequence ID" value="NZ_VJOO01000024.1"/>
</dbReference>
<dbReference type="InterPro" id="IPR049031">
    <property type="entry name" value="T2SSK_SAM-like_1st"/>
</dbReference>
<comment type="similarity">
    <text evidence="2">Belongs to the GSP K family.</text>
</comment>
<protein>
    <submittedName>
        <fullName evidence="11">Type II secretion system (T2SS), protein K</fullName>
    </submittedName>
</protein>
<evidence type="ECO:0000256" key="4">
    <source>
        <dbReference type="ARBA" id="ARBA00022475"/>
    </source>
</evidence>
<evidence type="ECO:0000256" key="9">
    <source>
        <dbReference type="ARBA" id="ARBA00023136"/>
    </source>
</evidence>
<comment type="caution">
    <text evidence="11">The sequence shown here is derived from an EMBL/GenBank/DDBJ whole genome shotgun (WGS) entry which is preliminary data.</text>
</comment>
<evidence type="ECO:0000256" key="8">
    <source>
        <dbReference type="ARBA" id="ARBA00022989"/>
    </source>
</evidence>
<dbReference type="InterPro" id="IPR038072">
    <property type="entry name" value="GspK_central_sf"/>
</dbReference>
<dbReference type="GO" id="GO:0009306">
    <property type="term" value="P:protein secretion"/>
    <property type="evidence" value="ECO:0007669"/>
    <property type="project" value="InterPro"/>
</dbReference>
<dbReference type="SUPFAM" id="SSF158544">
    <property type="entry name" value="GspK insert domain-like"/>
    <property type="match status" value="1"/>
</dbReference>
<keyword evidence="4" id="KW-1003">Cell membrane</keyword>
<evidence type="ECO:0000256" key="7">
    <source>
        <dbReference type="ARBA" id="ARBA00022927"/>
    </source>
</evidence>
<evidence type="ECO:0000256" key="1">
    <source>
        <dbReference type="ARBA" id="ARBA00004533"/>
    </source>
</evidence>
<evidence type="ECO:0000256" key="6">
    <source>
        <dbReference type="ARBA" id="ARBA00022692"/>
    </source>
</evidence>
<evidence type="ECO:0000256" key="5">
    <source>
        <dbReference type="ARBA" id="ARBA00022519"/>
    </source>
</evidence>
<feature type="domain" description="T2SS protein K first SAM-like" evidence="10">
    <location>
        <begin position="101"/>
        <end position="188"/>
    </location>
</feature>
<dbReference type="EMBL" id="VJOO01000024">
    <property type="protein sequence ID" value="TSE35687.1"/>
    <property type="molecule type" value="Genomic_DNA"/>
</dbReference>
<sequence length="302" mass="32583">MSRGRQRGAALILVLWLVAGLALVVAASARSVSGHVRLAAVELERLRAEAVLDGAIALMAQHLRRAPDGGAAYRVYRLTLGSDVVDIEVTPAKGLVDVAVASDEVLQALLRDVGGLSAGEAVVIASRIRDWIDPDDQPSGIGGAEAAQYRAAGWPSLPRNAAMEDDAELLGVMGVTSDLYEKIRPFLGVNGGQRIDIAAAPPGLIDRLTGKPGLGARLHALPAERREAEFAAYTASPLFEHRPGVADRASRLRAQWMGSQGHRWQRQVWVDRAERPDTLTPWTTLWVEPTRRTRGLEQDINP</sequence>
<keyword evidence="5" id="KW-0997">Cell inner membrane</keyword>
<gene>
    <name evidence="11" type="ORF">Tfont_02198</name>
</gene>
<dbReference type="GO" id="GO:0005886">
    <property type="term" value="C:plasma membrane"/>
    <property type="evidence" value="ECO:0007669"/>
    <property type="project" value="UniProtKB-SubCell"/>
</dbReference>
<evidence type="ECO:0000259" key="10">
    <source>
        <dbReference type="Pfam" id="PF21687"/>
    </source>
</evidence>
<evidence type="ECO:0000313" key="11">
    <source>
        <dbReference type="EMBL" id="TSE35687.1"/>
    </source>
</evidence>
<accession>A0A554XIN8</accession>
<dbReference type="AlphaFoldDB" id="A0A554XIN8"/>